<dbReference type="KEGG" id="xfs:D934_02185"/>
<dbReference type="NCBIfam" id="TIGR02037">
    <property type="entry name" value="degP_htrA_DO"/>
    <property type="match status" value="1"/>
</dbReference>
<evidence type="ECO:0000256" key="5">
    <source>
        <dbReference type="ARBA" id="ARBA00022801"/>
    </source>
</evidence>
<evidence type="ECO:0000313" key="11">
    <source>
        <dbReference type="Proteomes" id="UP000027215"/>
    </source>
</evidence>
<keyword evidence="4" id="KW-0677">Repeat</keyword>
<feature type="active site" description="Charge relay system" evidence="7">
    <location>
        <position position="188"/>
    </location>
</feature>
<name>A0A060H260_XYLFS</name>
<accession>A0A060H260</accession>
<dbReference type="PRINTS" id="PR00834">
    <property type="entry name" value="PROTEASES2C"/>
</dbReference>
<keyword evidence="6" id="KW-0720">Serine protease</keyword>
<dbReference type="GO" id="GO:0042597">
    <property type="term" value="C:periplasmic space"/>
    <property type="evidence" value="ECO:0007669"/>
    <property type="project" value="TreeGrafter"/>
</dbReference>
<sequence length="508" mass="53479">MDALLWVGLSSSRPYSICALTTFENLKMRPLPTLLTLSIAAAFGGFAATGMNAWLDNRAEAASNTNAISPISSLPTGTVPQTTAANQPLPSLAPMLQQVMPAVVSINSKQVVRVRNPFFDDPILRRLFPEIPQERINESLGSGVIIDARNGYVLTNHHVIENADAVQVTLADGRSFKAEFLGSDADTDIALIRIKANKLTEIKLADSNKLRVGDFVVAIGNPFGFTQTVTSGIVSAVGRSGILGLGYQNFIQTDASINPGNSGGALVNLHGQLVGINTASFNPQGSMAGNIGLGLAIPSNLARNVVEQLVTKGVVVRGTIGVQTQNIDARMAQSLGLSNPHGALVTRVLPNSAGAAAGLQPGDVILAANDQRVDNAETLHNYEGLQPVGSSVTLEVHRGGKPLKIRLTLKELPRAIAGETLDSRLSGAIFVDLPESLRQSGIGGVMVNKIKHGSRAAANGLVAGDVIIAASIGEFSDLASWRASFSHPPQRLILRVLRGNAQYDALMR</sequence>
<dbReference type="PATRIC" id="fig|155920.8.peg.528"/>
<reference evidence="10 11" key="1">
    <citation type="submission" date="2013-08" db="EMBL/GenBank/DDBJ databases">
        <authorList>
            <person name="Stouthamer R."/>
            <person name="Nunney L."/>
        </authorList>
    </citation>
    <scope>NUCLEOTIDE SEQUENCE [LARGE SCALE GENOMIC DNA]</scope>
    <source>
        <strain evidence="11">ann-1</strain>
    </source>
</reference>
<evidence type="ECO:0000256" key="1">
    <source>
        <dbReference type="ARBA" id="ARBA00010541"/>
    </source>
</evidence>
<dbReference type="InterPro" id="IPR001478">
    <property type="entry name" value="PDZ"/>
</dbReference>
<dbReference type="Gene3D" id="2.30.42.10">
    <property type="match status" value="2"/>
</dbReference>
<dbReference type="EMBL" id="CP006696">
    <property type="protein sequence ID" value="AIC09385.1"/>
    <property type="molecule type" value="Genomic_DNA"/>
</dbReference>
<evidence type="ECO:0000313" key="10">
    <source>
        <dbReference type="EMBL" id="AIC09385.1"/>
    </source>
</evidence>
<feature type="binding site" evidence="8">
    <location>
        <begin position="260"/>
        <end position="262"/>
    </location>
    <ligand>
        <name>substrate</name>
    </ligand>
</feature>
<proteinExistence type="inferred from homology"/>
<dbReference type="InterPro" id="IPR011782">
    <property type="entry name" value="Pept_S1C_Do"/>
</dbReference>
<feature type="active site" description="Charge relay system" evidence="7">
    <location>
        <position position="158"/>
    </location>
</feature>
<evidence type="ECO:0000256" key="7">
    <source>
        <dbReference type="PIRSR" id="PIRSR611782-1"/>
    </source>
</evidence>
<organism evidence="10 11">
    <name type="scientific">Xylella fastidiosa subsp. sandyi Ann-1</name>
    <dbReference type="NCBI Taxonomy" id="155920"/>
    <lineage>
        <taxon>Bacteria</taxon>
        <taxon>Pseudomonadati</taxon>
        <taxon>Pseudomonadota</taxon>
        <taxon>Gammaproteobacteria</taxon>
        <taxon>Lysobacterales</taxon>
        <taxon>Lysobacteraceae</taxon>
        <taxon>Xylella</taxon>
    </lineage>
</organism>
<feature type="binding site" evidence="8">
    <location>
        <position position="188"/>
    </location>
    <ligand>
        <name>substrate</name>
    </ligand>
</feature>
<dbReference type="SUPFAM" id="SSF50156">
    <property type="entry name" value="PDZ domain-like"/>
    <property type="match status" value="2"/>
</dbReference>
<dbReference type="InterPro" id="IPR036034">
    <property type="entry name" value="PDZ_sf"/>
</dbReference>
<keyword evidence="5" id="KW-0378">Hydrolase</keyword>
<dbReference type="Pfam" id="PF13180">
    <property type="entry name" value="PDZ_2"/>
    <property type="match status" value="1"/>
</dbReference>
<feature type="domain" description="PDZ" evidence="9">
    <location>
        <begin position="319"/>
        <end position="400"/>
    </location>
</feature>
<dbReference type="InterPro" id="IPR009003">
    <property type="entry name" value="Peptidase_S1_PA"/>
</dbReference>
<keyword evidence="2" id="KW-0645">Protease</keyword>
<feature type="active site" description="Charge relay system" evidence="7">
    <location>
        <position position="262"/>
    </location>
</feature>
<dbReference type="Proteomes" id="UP000027215">
    <property type="component" value="Chromosome"/>
</dbReference>
<evidence type="ECO:0000256" key="3">
    <source>
        <dbReference type="ARBA" id="ARBA00022729"/>
    </source>
</evidence>
<dbReference type="Pfam" id="PF13365">
    <property type="entry name" value="Trypsin_2"/>
    <property type="match status" value="1"/>
</dbReference>
<keyword evidence="3" id="KW-0732">Signal</keyword>
<dbReference type="AlphaFoldDB" id="A0A060H260"/>
<evidence type="ECO:0000256" key="6">
    <source>
        <dbReference type="ARBA" id="ARBA00022825"/>
    </source>
</evidence>
<evidence type="ECO:0000259" key="9">
    <source>
        <dbReference type="PROSITE" id="PS50106"/>
    </source>
</evidence>
<dbReference type="GO" id="GO:0004252">
    <property type="term" value="F:serine-type endopeptidase activity"/>
    <property type="evidence" value="ECO:0007669"/>
    <property type="project" value="InterPro"/>
</dbReference>
<dbReference type="InterPro" id="IPR001940">
    <property type="entry name" value="Peptidase_S1C"/>
</dbReference>
<comment type="similarity">
    <text evidence="1">Belongs to the peptidase S1C family.</text>
</comment>
<dbReference type="PROSITE" id="PS50106">
    <property type="entry name" value="PDZ"/>
    <property type="match status" value="1"/>
</dbReference>
<evidence type="ECO:0000256" key="4">
    <source>
        <dbReference type="ARBA" id="ARBA00022737"/>
    </source>
</evidence>
<evidence type="ECO:0000256" key="2">
    <source>
        <dbReference type="ARBA" id="ARBA00022670"/>
    </source>
</evidence>
<feature type="binding site" evidence="8">
    <location>
        <position position="158"/>
    </location>
    <ligand>
        <name>substrate</name>
    </ligand>
</feature>
<dbReference type="Gene3D" id="2.40.10.120">
    <property type="match status" value="1"/>
</dbReference>
<dbReference type="SUPFAM" id="SSF50494">
    <property type="entry name" value="Trypsin-like serine proteases"/>
    <property type="match status" value="1"/>
</dbReference>
<dbReference type="PANTHER" id="PTHR22939:SF129">
    <property type="entry name" value="SERINE PROTEASE HTRA2, MITOCHONDRIAL"/>
    <property type="match status" value="1"/>
</dbReference>
<evidence type="ECO:0000256" key="8">
    <source>
        <dbReference type="PIRSR" id="PIRSR611782-2"/>
    </source>
</evidence>
<dbReference type="HOGENOM" id="CLU_020120_1_1_6"/>
<dbReference type="GO" id="GO:0006515">
    <property type="term" value="P:protein quality control for misfolded or incompletely synthesized proteins"/>
    <property type="evidence" value="ECO:0007669"/>
    <property type="project" value="TreeGrafter"/>
</dbReference>
<dbReference type="SMART" id="SM00228">
    <property type="entry name" value="PDZ"/>
    <property type="match status" value="2"/>
</dbReference>
<dbReference type="FunFam" id="2.40.10.10:FF:000001">
    <property type="entry name" value="Periplasmic serine protease DegS"/>
    <property type="match status" value="1"/>
</dbReference>
<dbReference type="PANTHER" id="PTHR22939">
    <property type="entry name" value="SERINE PROTEASE FAMILY S1C HTRA-RELATED"/>
    <property type="match status" value="1"/>
</dbReference>
<protein>
    <submittedName>
        <fullName evidence="10">Heat-shock protein</fullName>
    </submittedName>
</protein>
<gene>
    <name evidence="10" type="ORF">D934_02185</name>
</gene>